<dbReference type="Proteomes" id="UP000325787">
    <property type="component" value="Chromosome"/>
</dbReference>
<dbReference type="SUPFAM" id="SSF52540">
    <property type="entry name" value="P-loop containing nucleoside triphosphate hydrolases"/>
    <property type="match status" value="1"/>
</dbReference>
<dbReference type="AlphaFoldDB" id="A0A5Q0H1Z4"/>
<feature type="transmembrane region" description="Helical" evidence="7">
    <location>
        <begin position="836"/>
        <end position="857"/>
    </location>
</feature>
<evidence type="ECO:0000256" key="1">
    <source>
        <dbReference type="ARBA" id="ARBA00005820"/>
    </source>
</evidence>
<dbReference type="InterPro" id="IPR027417">
    <property type="entry name" value="P-loop_NTPase"/>
</dbReference>
<evidence type="ECO:0000256" key="7">
    <source>
        <dbReference type="SAM" id="Phobius"/>
    </source>
</evidence>
<evidence type="ECO:0000313" key="10">
    <source>
        <dbReference type="Proteomes" id="UP000325787"/>
    </source>
</evidence>
<dbReference type="EMBL" id="CP034550">
    <property type="protein sequence ID" value="QFZ20123.1"/>
    <property type="molecule type" value="Genomic_DNA"/>
</dbReference>
<keyword evidence="7" id="KW-0472">Membrane</keyword>
<dbReference type="Pfam" id="PF03704">
    <property type="entry name" value="BTAD"/>
    <property type="match status" value="1"/>
</dbReference>
<dbReference type="Gene3D" id="3.40.50.300">
    <property type="entry name" value="P-loop containing nucleotide triphosphate hydrolases"/>
    <property type="match status" value="1"/>
</dbReference>
<sequence>MAGTGRRSTVPTVARPVITLSPSCHHHSRGITFSQLRACVDWSGRRLAQGVGMDFRVLGPLEVRSGGERVEVRSPRQQRVLAALLLEPRAVVPIARLVEAVWADGPPATAAKQVQNCVSALRDRLGEHGLIVTDGPGYRLTAGEDRLDWARFRRGVAAARELAAGGGLAEAVDAVQEALALWRGPALDGLGSPVLAARAVLLDGQRLDAVELCAQWRLELGRHCEVVEELSALAVEHPLRERAHARLMLALDRSGRKADALAVFTALRTRLADELGVDPGPEVRQAHLAVLRDAAGPRHDDRTAAHPDGTAAHPDGTAAHPDGTAAHPDGAAVHSNRAAAAPPATPDPVATRSATPDPLVRAADDLAAAVTRQWTAEAELRSLRRPEPVRVRWACTGRLVTTGPRRTTAPRGDLSEVVAAFRAVPTGRLVVLGEPGAGKTVLAILLTLGLLADRTPDQPVPVLLSPTSWDPRREHLLAWLARRLLEEYPGLGNTAAYGPGAAAGLVVSGRVLPVLDGLDEMPADLHATAVDAVDRAAAGVPALALTSRGAEYERAVRESGALLTGASVVEIEPVAPDDAAAFLTARAPVGETRWQPVVDRLRQDPDGPLARALSTPLMVNLARTAYASPASSPAELCRFPDTASVEAHLLDAYLPTVYAERPAYPSPHARPPRYEPGRAQRWLSFLADHLQRRGTRDLEWWRPDRALPTGLVLGLPPAVLYALTGLVAGGPRVALVYGLAFAAAGVLAHRHGDRPGPLRVEFRVRGTGARFGGRFAIGVVVGVGFGLAWALSPGVVVLLAVVFGFGFGVHVWLAAPAEVHRAVDPGSLLRTDRAAALAFTVSFALCLGLFYGLAFAYTEEVRFTSWWGGRFDVVLALAGGFAAAMLGRFLAGRPGVLIYGAAGVLVGGQVFPRADRPGEALAAGVLFGLAAGLTVGLSRAWGAWCAGRLWLAATGRTPPRLMTFLDDAHRRGVLRQVGAVYQFRHARLQERLAADYAGSSR</sequence>
<dbReference type="OrthoDB" id="419058at2"/>
<evidence type="ECO:0000256" key="6">
    <source>
        <dbReference type="SAM" id="MobiDB-lite"/>
    </source>
</evidence>
<dbReference type="Gene3D" id="1.25.40.10">
    <property type="entry name" value="Tetratricopeptide repeat domain"/>
    <property type="match status" value="1"/>
</dbReference>
<dbReference type="GO" id="GO:0003677">
    <property type="term" value="F:DNA binding"/>
    <property type="evidence" value="ECO:0007669"/>
    <property type="project" value="UniProtKB-UniRule"/>
</dbReference>
<evidence type="ECO:0000256" key="2">
    <source>
        <dbReference type="ARBA" id="ARBA00023015"/>
    </source>
</evidence>
<feature type="transmembrane region" description="Helical" evidence="7">
    <location>
        <begin position="796"/>
        <end position="815"/>
    </location>
</feature>
<evidence type="ECO:0000256" key="4">
    <source>
        <dbReference type="ARBA" id="ARBA00023163"/>
    </source>
</evidence>
<dbReference type="InterPro" id="IPR001867">
    <property type="entry name" value="OmpR/PhoB-type_DNA-bd"/>
</dbReference>
<dbReference type="CDD" id="cd15831">
    <property type="entry name" value="BTAD"/>
    <property type="match status" value="1"/>
</dbReference>
<feature type="compositionally biased region" description="Low complexity" evidence="6">
    <location>
        <begin position="331"/>
        <end position="350"/>
    </location>
</feature>
<keyword evidence="4" id="KW-0804">Transcription</keyword>
<evidence type="ECO:0000259" key="8">
    <source>
        <dbReference type="PROSITE" id="PS51755"/>
    </source>
</evidence>
<dbReference type="PROSITE" id="PS51755">
    <property type="entry name" value="OMPR_PHOB"/>
    <property type="match status" value="1"/>
</dbReference>
<dbReference type="Gene3D" id="1.10.10.10">
    <property type="entry name" value="Winged helix-like DNA-binding domain superfamily/Winged helix DNA-binding domain"/>
    <property type="match status" value="1"/>
</dbReference>
<dbReference type="InterPro" id="IPR011990">
    <property type="entry name" value="TPR-like_helical_dom_sf"/>
</dbReference>
<dbReference type="SUPFAM" id="SSF46894">
    <property type="entry name" value="C-terminal effector domain of the bipartite response regulators"/>
    <property type="match status" value="1"/>
</dbReference>
<dbReference type="InterPro" id="IPR016032">
    <property type="entry name" value="Sig_transdc_resp-reg_C-effctor"/>
</dbReference>
<dbReference type="GO" id="GO:0006355">
    <property type="term" value="P:regulation of DNA-templated transcription"/>
    <property type="evidence" value="ECO:0007669"/>
    <property type="project" value="InterPro"/>
</dbReference>
<feature type="domain" description="OmpR/PhoB-type" evidence="8">
    <location>
        <begin position="42"/>
        <end position="142"/>
    </location>
</feature>
<dbReference type="SUPFAM" id="SSF48452">
    <property type="entry name" value="TPR-like"/>
    <property type="match status" value="1"/>
</dbReference>
<feature type="transmembrane region" description="Helical" evidence="7">
    <location>
        <begin position="869"/>
        <end position="889"/>
    </location>
</feature>
<protein>
    <submittedName>
        <fullName evidence="9">AfsR family transcriptional regulator</fullName>
    </submittedName>
</protein>
<name>A0A5Q0H1Z4_SACSY</name>
<dbReference type="InterPro" id="IPR005158">
    <property type="entry name" value="BTAD"/>
</dbReference>
<accession>A0A5Q0H1Z4</accession>
<evidence type="ECO:0000256" key="3">
    <source>
        <dbReference type="ARBA" id="ARBA00023125"/>
    </source>
</evidence>
<dbReference type="InterPro" id="IPR036388">
    <property type="entry name" value="WH-like_DNA-bd_sf"/>
</dbReference>
<dbReference type="PANTHER" id="PTHR35807:SF1">
    <property type="entry name" value="TRANSCRIPTIONAL REGULATOR REDD"/>
    <property type="match status" value="1"/>
</dbReference>
<keyword evidence="2" id="KW-0805">Transcription regulation</keyword>
<keyword evidence="10" id="KW-1185">Reference proteome</keyword>
<organism evidence="9 10">
    <name type="scientific">Saccharothrix syringae</name>
    <name type="common">Nocardiopsis syringae</name>
    <dbReference type="NCBI Taxonomy" id="103733"/>
    <lineage>
        <taxon>Bacteria</taxon>
        <taxon>Bacillati</taxon>
        <taxon>Actinomycetota</taxon>
        <taxon>Actinomycetes</taxon>
        <taxon>Pseudonocardiales</taxon>
        <taxon>Pseudonocardiaceae</taxon>
        <taxon>Saccharothrix</taxon>
    </lineage>
</organism>
<dbReference type="Pfam" id="PF00486">
    <property type="entry name" value="Trans_reg_C"/>
    <property type="match status" value="1"/>
</dbReference>
<keyword evidence="3 5" id="KW-0238">DNA-binding</keyword>
<feature type="transmembrane region" description="Helical" evidence="7">
    <location>
        <begin position="920"/>
        <end position="941"/>
    </location>
</feature>
<keyword evidence="7" id="KW-0812">Transmembrane</keyword>
<dbReference type="InterPro" id="IPR051677">
    <property type="entry name" value="AfsR-DnrI-RedD_regulator"/>
</dbReference>
<dbReference type="PANTHER" id="PTHR35807">
    <property type="entry name" value="TRANSCRIPTIONAL REGULATOR REDD-RELATED"/>
    <property type="match status" value="1"/>
</dbReference>
<feature type="region of interest" description="Disordered" evidence="6">
    <location>
        <begin position="294"/>
        <end position="354"/>
    </location>
</feature>
<dbReference type="SMART" id="SM01043">
    <property type="entry name" value="BTAD"/>
    <property type="match status" value="1"/>
</dbReference>
<dbReference type="KEGG" id="ssyi:EKG83_24310"/>
<proteinExistence type="inferred from homology"/>
<comment type="similarity">
    <text evidence="1">Belongs to the AfsR/DnrI/RedD regulatory family.</text>
</comment>
<evidence type="ECO:0000256" key="5">
    <source>
        <dbReference type="PROSITE-ProRule" id="PRU01091"/>
    </source>
</evidence>
<evidence type="ECO:0000313" key="9">
    <source>
        <dbReference type="EMBL" id="QFZ20123.1"/>
    </source>
</evidence>
<reference evidence="10" key="1">
    <citation type="journal article" date="2021" name="Curr. Microbiol.">
        <title>Complete genome of nocamycin-producing strain Saccharothrix syringae NRRL B-16468 reveals the biosynthetic potential for secondary metabolites.</title>
        <authorList>
            <person name="Mo X."/>
            <person name="Yang S."/>
        </authorList>
    </citation>
    <scope>NUCLEOTIDE SEQUENCE [LARGE SCALE GENOMIC DNA]</scope>
    <source>
        <strain evidence="10">ATCC 51364 / DSM 43886 / JCM 6844 / KCTC 9398 / NBRC 14523 / NRRL B-16468 / INA 2240</strain>
    </source>
</reference>
<feature type="transmembrane region" description="Helical" evidence="7">
    <location>
        <begin position="771"/>
        <end position="790"/>
    </location>
</feature>
<keyword evidence="7" id="KW-1133">Transmembrane helix</keyword>
<feature type="DNA-binding region" description="OmpR/PhoB-type" evidence="5">
    <location>
        <begin position="42"/>
        <end position="142"/>
    </location>
</feature>
<feature type="compositionally biased region" description="Basic and acidic residues" evidence="6">
    <location>
        <begin position="295"/>
        <end position="305"/>
    </location>
</feature>
<dbReference type="GO" id="GO:0000160">
    <property type="term" value="P:phosphorelay signal transduction system"/>
    <property type="evidence" value="ECO:0007669"/>
    <property type="project" value="InterPro"/>
</dbReference>
<dbReference type="SMART" id="SM00862">
    <property type="entry name" value="Trans_reg_C"/>
    <property type="match status" value="1"/>
</dbReference>
<feature type="transmembrane region" description="Helical" evidence="7">
    <location>
        <begin position="896"/>
        <end position="914"/>
    </location>
</feature>
<gene>
    <name evidence="9" type="ORF">EKG83_24310</name>
</gene>